<sequence length="255" mass="27330">MPRTDTRELESFAAALAEQLPGTWTSEYHHHTAYPEQFPIAKDLWDMGVVSAAVTAVVLGHDAVLTHQNGTRLYVIDHPGYDGEHLVGALAPPDIEPDALRGVGEPDGIIVTDHPVQAARDIASDLLPRYEQALSQVRQNTAHPAAPSRPAPAREAERVVMTWYGDGVIAAQAPGQEAATALHRNGFTWDPAELAFVLPAGDTAEQAHRVQAAGAQLAVLGIGVLMRHPPRDTDLTTTTPAPPAHQPAPIRGRTR</sequence>
<feature type="region of interest" description="Disordered" evidence="1">
    <location>
        <begin position="229"/>
        <end position="255"/>
    </location>
</feature>
<keyword evidence="3" id="KW-1185">Reference proteome</keyword>
<evidence type="ECO:0000313" key="3">
    <source>
        <dbReference type="Proteomes" id="UP000595046"/>
    </source>
</evidence>
<dbReference type="Proteomes" id="UP000595046">
    <property type="component" value="Chromosome"/>
</dbReference>
<reference evidence="3" key="1">
    <citation type="submission" date="2020-02" db="EMBL/GenBank/DDBJ databases">
        <title>Streptomyces sp. ASO4wet.</title>
        <authorList>
            <person name="Risdian C."/>
            <person name="Landwehr W."/>
            <person name="Schupp P."/>
            <person name="Wink J."/>
        </authorList>
    </citation>
    <scope>NUCLEOTIDE SEQUENCE [LARGE SCALE GENOMIC DNA]</scope>
    <source>
        <strain evidence="3">ASO4wet</strain>
    </source>
</reference>
<evidence type="ECO:0000256" key="1">
    <source>
        <dbReference type="SAM" id="MobiDB-lite"/>
    </source>
</evidence>
<dbReference type="EMBL" id="CP048882">
    <property type="protein sequence ID" value="QPP05186.1"/>
    <property type="molecule type" value="Genomic_DNA"/>
</dbReference>
<evidence type="ECO:0000313" key="2">
    <source>
        <dbReference type="EMBL" id="QPP05186.1"/>
    </source>
</evidence>
<dbReference type="KEGG" id="sbat:G4Z16_00925"/>
<protein>
    <submittedName>
        <fullName evidence="2">Uncharacterized protein</fullName>
    </submittedName>
</protein>
<gene>
    <name evidence="2" type="ORF">G4Z16_00925</name>
</gene>
<organism evidence="2 3">
    <name type="scientific">Streptomyces bathyalis</name>
    <dbReference type="NCBI Taxonomy" id="2710756"/>
    <lineage>
        <taxon>Bacteria</taxon>
        <taxon>Bacillati</taxon>
        <taxon>Actinomycetota</taxon>
        <taxon>Actinomycetes</taxon>
        <taxon>Kitasatosporales</taxon>
        <taxon>Streptomycetaceae</taxon>
        <taxon>Streptomyces</taxon>
    </lineage>
</organism>
<proteinExistence type="predicted"/>
<accession>A0A7T1WQH8</accession>
<dbReference type="RefSeq" id="WP_197348686.1">
    <property type="nucleotide sequence ID" value="NZ_CP048882.1"/>
</dbReference>
<dbReference type="AlphaFoldDB" id="A0A7T1WQH8"/>
<name>A0A7T1WQH8_9ACTN</name>